<dbReference type="Proteomes" id="UP000582646">
    <property type="component" value="Unassembled WGS sequence"/>
</dbReference>
<reference evidence="1 2" key="1">
    <citation type="submission" date="2020-04" db="EMBL/GenBank/DDBJ databases">
        <title>MicrobeNet Type strains.</title>
        <authorList>
            <person name="Nicholson A.C."/>
        </authorList>
    </citation>
    <scope>NUCLEOTIDE SEQUENCE [LARGE SCALE GENOMIC DNA]</scope>
    <source>
        <strain evidence="1 2">DSM 44113</strain>
    </source>
</reference>
<proteinExistence type="predicted"/>
<dbReference type="RefSeq" id="WP_168546449.1">
    <property type="nucleotide sequence ID" value="NZ_BAAAKS010000044.1"/>
</dbReference>
<accession>A0A846X5J0</accession>
<dbReference type="AlphaFoldDB" id="A0A846X5J0"/>
<name>A0A846X5J0_9ACTN</name>
<evidence type="ECO:0000313" key="2">
    <source>
        <dbReference type="Proteomes" id="UP000582646"/>
    </source>
</evidence>
<comment type="caution">
    <text evidence="1">The sequence shown here is derived from an EMBL/GenBank/DDBJ whole genome shotgun (WGS) entry which is preliminary data.</text>
</comment>
<organism evidence="1 2">
    <name type="scientific">Tsukamurella spumae</name>
    <dbReference type="NCBI Taxonomy" id="44753"/>
    <lineage>
        <taxon>Bacteria</taxon>
        <taxon>Bacillati</taxon>
        <taxon>Actinomycetota</taxon>
        <taxon>Actinomycetes</taxon>
        <taxon>Mycobacteriales</taxon>
        <taxon>Tsukamurellaceae</taxon>
        <taxon>Tsukamurella</taxon>
    </lineage>
</organism>
<evidence type="ECO:0000313" key="1">
    <source>
        <dbReference type="EMBL" id="NKY19452.1"/>
    </source>
</evidence>
<keyword evidence="2" id="KW-1185">Reference proteome</keyword>
<sequence>MSVEIRVVRDPQWPGWWLLTVDGAEPVQVNLRRVREAIDGARATGDDVQVVWPEDLDARLKRKAAADHSLESARRESEESRLSVVDYLVGDGPAPMEKNSDIGALLGVSQQRAGVLVRKLMDRRQSGPKEA</sequence>
<protein>
    <submittedName>
        <fullName evidence="1">Uncharacterized protein</fullName>
    </submittedName>
</protein>
<gene>
    <name evidence="1" type="ORF">HF999_13885</name>
</gene>
<dbReference type="EMBL" id="JAAXOQ010000018">
    <property type="protein sequence ID" value="NKY19452.1"/>
    <property type="molecule type" value="Genomic_DNA"/>
</dbReference>